<proteinExistence type="predicted"/>
<reference evidence="2 3" key="1">
    <citation type="submission" date="2020-05" db="EMBL/GenBank/DDBJ databases">
        <title>Electrophorus electricus (electric eel) genome, fEleEle1, primary haplotype.</title>
        <authorList>
            <person name="Myers G."/>
            <person name="Meyer A."/>
            <person name="Fedrigo O."/>
            <person name="Formenti G."/>
            <person name="Rhie A."/>
            <person name="Tracey A."/>
            <person name="Sims Y."/>
            <person name="Jarvis E.D."/>
        </authorList>
    </citation>
    <scope>NUCLEOTIDE SEQUENCE [LARGE SCALE GENOMIC DNA]</scope>
</reference>
<organism evidence="2 3">
    <name type="scientific">Electrophorus electricus</name>
    <name type="common">Electric eel</name>
    <name type="synonym">Gymnotus electricus</name>
    <dbReference type="NCBI Taxonomy" id="8005"/>
    <lineage>
        <taxon>Eukaryota</taxon>
        <taxon>Metazoa</taxon>
        <taxon>Chordata</taxon>
        <taxon>Craniata</taxon>
        <taxon>Vertebrata</taxon>
        <taxon>Euteleostomi</taxon>
        <taxon>Actinopterygii</taxon>
        <taxon>Neopterygii</taxon>
        <taxon>Teleostei</taxon>
        <taxon>Ostariophysi</taxon>
        <taxon>Gymnotiformes</taxon>
        <taxon>Gymnotoidei</taxon>
        <taxon>Gymnotidae</taxon>
        <taxon>Electrophorus</taxon>
    </lineage>
</organism>
<feature type="signal peptide" evidence="1">
    <location>
        <begin position="1"/>
        <end position="22"/>
    </location>
</feature>
<protein>
    <submittedName>
        <fullName evidence="2">Uncharacterized protein</fullName>
    </submittedName>
</protein>
<evidence type="ECO:0000256" key="1">
    <source>
        <dbReference type="SAM" id="SignalP"/>
    </source>
</evidence>
<dbReference type="Pfam" id="PF03318">
    <property type="entry name" value="ETX_MTX2"/>
    <property type="match status" value="1"/>
</dbReference>
<dbReference type="Ensembl" id="ENSEEET00000058442.1">
    <property type="protein sequence ID" value="ENSEEEP00000058511.1"/>
    <property type="gene ID" value="ENSEEEG00000028336.1"/>
</dbReference>
<feature type="chain" id="PRO_5044237541" evidence="1">
    <location>
        <begin position="23"/>
        <end position="343"/>
    </location>
</feature>
<evidence type="ECO:0000313" key="3">
    <source>
        <dbReference type="Proteomes" id="UP000314983"/>
    </source>
</evidence>
<dbReference type="Proteomes" id="UP000314983">
    <property type="component" value="Chromosome 14"/>
</dbReference>
<dbReference type="GeneTree" id="ENSGT00400000024875"/>
<name>A0AAY5ENJ6_ELEEL</name>
<dbReference type="SUPFAM" id="SSF56973">
    <property type="entry name" value="Aerolisin/ETX pore-forming domain"/>
    <property type="match status" value="1"/>
</dbReference>
<reference evidence="2" key="3">
    <citation type="submission" date="2025-09" db="UniProtKB">
        <authorList>
            <consortium name="Ensembl"/>
        </authorList>
    </citation>
    <scope>IDENTIFICATION</scope>
</reference>
<dbReference type="AlphaFoldDB" id="A0AAY5ENJ6"/>
<keyword evidence="1" id="KW-0732">Signal</keyword>
<keyword evidence="3" id="KW-1185">Reference proteome</keyword>
<sequence length="343" mass="38501">MDLSTVILLALLQMSFHHAAISYDSPQDQRPGEWIFHACSEFAESSHHHQRRGTIENQKALEGKDNIKWVKSSQVPKDAYFYYDMKWKKIQYIARLGCQLCFSNGITIEFVTYSSPDFATYSNFKGDVEYLVNENNFEILEWKVTTYGAIPPLAVEFCGKMFVVKNEGRLGYIKAKGRQPKIPLPGKGTVQFTAENNNCNPVKQQAKLEKTIEKTISFQIAGSLTIGLTTEFSGKVPLIAGIKLTLSGQGAFTLSRSSSTTEKTIYSLTTEIEVPPRMHCSVKMMGINYEAKVQFTGELTRIYKNKEIRRTPVSGFYTSQEVGEIKAIVEPCQPVGTPSPCKN</sequence>
<accession>A0AAY5ENJ6</accession>
<dbReference type="Gene3D" id="2.170.15.10">
    <property type="entry name" value="Proaerolysin, chain A, domain 3"/>
    <property type="match status" value="1"/>
</dbReference>
<dbReference type="CDD" id="cd20220">
    <property type="entry name" value="PFM_natterin-3-like"/>
    <property type="match status" value="1"/>
</dbReference>
<reference evidence="2" key="2">
    <citation type="submission" date="2025-08" db="UniProtKB">
        <authorList>
            <consortium name="Ensembl"/>
        </authorList>
    </citation>
    <scope>IDENTIFICATION</scope>
</reference>
<dbReference type="InterPro" id="IPR004991">
    <property type="entry name" value="Aerolysin-like"/>
</dbReference>
<evidence type="ECO:0000313" key="2">
    <source>
        <dbReference type="Ensembl" id="ENSEEEP00000058511.1"/>
    </source>
</evidence>